<evidence type="ECO:0000313" key="2">
    <source>
        <dbReference type="EMBL" id="EJN57576.1"/>
    </source>
</evidence>
<feature type="transmembrane region" description="Helical" evidence="1">
    <location>
        <begin position="23"/>
        <end position="43"/>
    </location>
</feature>
<reference evidence="2 3" key="1">
    <citation type="journal article" date="2012" name="J. Bacteriol.">
        <title>Draft Genome Sequence of the Extremely Halophilic Archaeon Halogranum salarium B-1T.</title>
        <authorList>
            <person name="Kim K.K."/>
            <person name="Lee K.C."/>
            <person name="Lee J.S."/>
        </authorList>
    </citation>
    <scope>NUCLEOTIDE SEQUENCE [LARGE SCALE GENOMIC DNA]</scope>
    <source>
        <strain evidence="2 3">B-1</strain>
    </source>
</reference>
<organism evidence="2 3">
    <name type="scientific">Halogranum salarium B-1</name>
    <dbReference type="NCBI Taxonomy" id="1210908"/>
    <lineage>
        <taxon>Archaea</taxon>
        <taxon>Methanobacteriati</taxon>
        <taxon>Methanobacteriota</taxon>
        <taxon>Stenosarchaea group</taxon>
        <taxon>Halobacteria</taxon>
        <taxon>Halobacteriales</taxon>
        <taxon>Haloferacaceae</taxon>
    </lineage>
</organism>
<comment type="caution">
    <text evidence="2">The sequence shown here is derived from an EMBL/GenBank/DDBJ whole genome shotgun (WGS) entry which is preliminary data.</text>
</comment>
<proteinExistence type="predicted"/>
<keyword evidence="1" id="KW-1133">Transmembrane helix</keyword>
<dbReference type="EMBL" id="ALJD01000012">
    <property type="protein sequence ID" value="EJN57576.1"/>
    <property type="molecule type" value="Genomic_DNA"/>
</dbReference>
<name>J3JDK8_9EURY</name>
<dbReference type="Proteomes" id="UP000007813">
    <property type="component" value="Unassembled WGS sequence"/>
</dbReference>
<keyword evidence="1" id="KW-0812">Transmembrane</keyword>
<evidence type="ECO:0000256" key="1">
    <source>
        <dbReference type="SAM" id="Phobius"/>
    </source>
</evidence>
<sequence length="44" mass="5103">MKEYFDQFNFLPTFLSIQGTQTWQSLFFLAGILLPILVLIAACY</sequence>
<protein>
    <submittedName>
        <fullName evidence="2">Uncharacterized protein</fullName>
    </submittedName>
</protein>
<gene>
    <name evidence="2" type="ORF">HSB1_39370</name>
</gene>
<evidence type="ECO:0000313" key="3">
    <source>
        <dbReference type="Proteomes" id="UP000007813"/>
    </source>
</evidence>
<keyword evidence="1" id="KW-0472">Membrane</keyword>
<accession>J3JDK8</accession>
<dbReference type="AlphaFoldDB" id="J3JDK8"/>